<dbReference type="InterPro" id="IPR005119">
    <property type="entry name" value="LysR_subst-bd"/>
</dbReference>
<dbReference type="PANTHER" id="PTHR30419">
    <property type="entry name" value="HTH-TYPE TRANSCRIPTIONAL REGULATOR YBHD"/>
    <property type="match status" value="1"/>
</dbReference>
<feature type="domain" description="HTH lysR-type" evidence="5">
    <location>
        <begin position="1"/>
        <end position="58"/>
    </location>
</feature>
<dbReference type="Pfam" id="PF00126">
    <property type="entry name" value="HTH_1"/>
    <property type="match status" value="1"/>
</dbReference>
<comment type="similarity">
    <text evidence="1">Belongs to the LysR transcriptional regulatory family.</text>
</comment>
<dbReference type="PANTHER" id="PTHR30419:SF8">
    <property type="entry name" value="NITROGEN ASSIMILATION TRANSCRIPTIONAL ACTIVATOR-RELATED"/>
    <property type="match status" value="1"/>
</dbReference>
<evidence type="ECO:0000256" key="2">
    <source>
        <dbReference type="ARBA" id="ARBA00023015"/>
    </source>
</evidence>
<dbReference type="Gene3D" id="3.40.190.290">
    <property type="match status" value="1"/>
</dbReference>
<evidence type="ECO:0000256" key="3">
    <source>
        <dbReference type="ARBA" id="ARBA00023125"/>
    </source>
</evidence>
<dbReference type="EMBL" id="JAJHNU010000004">
    <property type="protein sequence ID" value="MDN4122486.1"/>
    <property type="molecule type" value="Genomic_DNA"/>
</dbReference>
<reference evidence="6" key="1">
    <citation type="submission" date="2021-11" db="EMBL/GenBank/DDBJ databases">
        <title>Draft genome sequence of Alcaligenes endophyticus type strain CCUG 75668T.</title>
        <authorList>
            <person name="Salva-Serra F."/>
            <person name="Duran R.E."/>
            <person name="Seeger M."/>
            <person name="Moore E.R.B."/>
            <person name="Jaen-Luchoro D."/>
        </authorList>
    </citation>
    <scope>NUCLEOTIDE SEQUENCE</scope>
    <source>
        <strain evidence="6">CCUG 75668</strain>
    </source>
</reference>
<gene>
    <name evidence="6" type="ORF">LMS43_14415</name>
</gene>
<dbReference type="RefSeq" id="WP_266123298.1">
    <property type="nucleotide sequence ID" value="NZ_JAJHNU010000004.1"/>
</dbReference>
<accession>A0ABT8EMH0</accession>
<dbReference type="InterPro" id="IPR036390">
    <property type="entry name" value="WH_DNA-bd_sf"/>
</dbReference>
<evidence type="ECO:0000313" key="6">
    <source>
        <dbReference type="EMBL" id="MDN4122486.1"/>
    </source>
</evidence>
<proteinExistence type="inferred from homology"/>
<dbReference type="InterPro" id="IPR036388">
    <property type="entry name" value="WH-like_DNA-bd_sf"/>
</dbReference>
<dbReference type="PRINTS" id="PR00039">
    <property type="entry name" value="HTHLYSR"/>
</dbReference>
<keyword evidence="3" id="KW-0238">DNA-binding</keyword>
<evidence type="ECO:0000259" key="5">
    <source>
        <dbReference type="PROSITE" id="PS50931"/>
    </source>
</evidence>
<evidence type="ECO:0000256" key="4">
    <source>
        <dbReference type="ARBA" id="ARBA00023163"/>
    </source>
</evidence>
<dbReference type="Proteomes" id="UP001168613">
    <property type="component" value="Unassembled WGS sequence"/>
</dbReference>
<evidence type="ECO:0000313" key="7">
    <source>
        <dbReference type="Proteomes" id="UP001168613"/>
    </source>
</evidence>
<dbReference type="SUPFAM" id="SSF46785">
    <property type="entry name" value="Winged helix' DNA-binding domain"/>
    <property type="match status" value="1"/>
</dbReference>
<dbReference type="Pfam" id="PF03466">
    <property type="entry name" value="LysR_substrate"/>
    <property type="match status" value="1"/>
</dbReference>
<sequence>MDLRSLRYFVETVKLRSFTAAAKSLGVTQSTISKMIRQLEGSLGEPLLIRDHRQFQLTDCGRVVMEQAQDILQRVQRLHTELHEVQALQRGRLDIGIPPMINILFTEVLQQFTSTYPHIELNLHEDTGMGIEALVSNGGLEMGMSILPINPDPAITCSPVARHEVWAMGHKSCFKHLRPHITLAELAASPLIFLNDDFALTRSLRLAFAQAGLQINIHAQSGHWDWVAAMAQAGMGIALLPEPFVSRAATPDTHITRIRDPELYWDVALLWNGRYLSLAARAWLEICQQRLGKQWLDLNLPDNN</sequence>
<dbReference type="SUPFAM" id="SSF53850">
    <property type="entry name" value="Periplasmic binding protein-like II"/>
    <property type="match status" value="1"/>
</dbReference>
<evidence type="ECO:0000256" key="1">
    <source>
        <dbReference type="ARBA" id="ARBA00009437"/>
    </source>
</evidence>
<comment type="caution">
    <text evidence="6">The sequence shown here is derived from an EMBL/GenBank/DDBJ whole genome shotgun (WGS) entry which is preliminary data.</text>
</comment>
<dbReference type="Gene3D" id="1.10.10.10">
    <property type="entry name" value="Winged helix-like DNA-binding domain superfamily/Winged helix DNA-binding domain"/>
    <property type="match status" value="1"/>
</dbReference>
<keyword evidence="7" id="KW-1185">Reference proteome</keyword>
<keyword evidence="4" id="KW-0804">Transcription</keyword>
<dbReference type="InterPro" id="IPR050950">
    <property type="entry name" value="HTH-type_LysR_regulators"/>
</dbReference>
<keyword evidence="2" id="KW-0805">Transcription regulation</keyword>
<dbReference type="PROSITE" id="PS50931">
    <property type="entry name" value="HTH_LYSR"/>
    <property type="match status" value="1"/>
</dbReference>
<name>A0ABT8EMH0_9BURK</name>
<protein>
    <submittedName>
        <fullName evidence="6">LysR family transcriptional regulator</fullName>
    </submittedName>
</protein>
<organism evidence="6 7">
    <name type="scientific">Alcaligenes endophyticus</name>
    <dbReference type="NCBI Taxonomy" id="1929088"/>
    <lineage>
        <taxon>Bacteria</taxon>
        <taxon>Pseudomonadati</taxon>
        <taxon>Pseudomonadota</taxon>
        <taxon>Betaproteobacteria</taxon>
        <taxon>Burkholderiales</taxon>
        <taxon>Alcaligenaceae</taxon>
        <taxon>Alcaligenes</taxon>
    </lineage>
</organism>
<dbReference type="InterPro" id="IPR000847">
    <property type="entry name" value="LysR_HTH_N"/>
</dbReference>